<keyword evidence="3" id="KW-1185">Reference proteome</keyword>
<accession>A0AAW7R000</accession>
<dbReference type="Proteomes" id="UP001169492">
    <property type="component" value="Unassembled WGS sequence"/>
</dbReference>
<evidence type="ECO:0000313" key="1">
    <source>
        <dbReference type="EMBL" id="MDN7125016.1"/>
    </source>
</evidence>
<protein>
    <submittedName>
        <fullName evidence="1">Uncharacterized protein</fullName>
    </submittedName>
</protein>
<evidence type="ECO:0000313" key="2">
    <source>
        <dbReference type="EMBL" id="MDN7129509.1"/>
    </source>
</evidence>
<name>A0AAW7R000_9GAMM</name>
<evidence type="ECO:0000313" key="4">
    <source>
        <dbReference type="Proteomes" id="UP001169492"/>
    </source>
</evidence>
<reference evidence="3 4" key="1">
    <citation type="submission" date="2021-03" db="EMBL/GenBank/DDBJ databases">
        <title>Pseudidiomarina terrestris, a new bacterium isolated from saline soil.</title>
        <authorList>
            <person name="Galisteo C."/>
            <person name="De La Haba R."/>
            <person name="Sanchez-Porro C."/>
            <person name="Ventosa A."/>
        </authorList>
    </citation>
    <scope>NUCLEOTIDE SEQUENCE [LARGE SCALE GENOMIC DNA]</scope>
    <source>
        <strain evidence="1 4">1APP75-32.1</strain>
        <strain evidence="3">1APR75-15</strain>
        <strain evidence="2">1ASR75-15</strain>
    </source>
</reference>
<dbReference type="EMBL" id="JAGGJB010000004">
    <property type="protein sequence ID" value="MDN7125016.1"/>
    <property type="molecule type" value="Genomic_DNA"/>
</dbReference>
<dbReference type="EMBL" id="JAGGJC010000002">
    <property type="protein sequence ID" value="MDN7129509.1"/>
    <property type="molecule type" value="Genomic_DNA"/>
</dbReference>
<dbReference type="RefSeq" id="WP_301774750.1">
    <property type="nucleotide sequence ID" value="NZ_JAGGJB010000004.1"/>
</dbReference>
<sequence>MAQYWFVKNKRWRALMVDTYKGKISKLFFVTDAFNVISFLKNESSDFPKCIFKMPKSSLSNENFVQIIKLLVAKNCKLIAFSGNDAEHYHDMADDYLVGLDFGTEVMTTFHDEEPDDEVANFVVNGISTINSNRVLLIVEDIVNDPIKNKLLKL</sequence>
<proteinExistence type="predicted"/>
<evidence type="ECO:0000313" key="3">
    <source>
        <dbReference type="Proteomes" id="UP001169491"/>
    </source>
</evidence>
<gene>
    <name evidence="1" type="ORF">J6I90_08975</name>
    <name evidence="2" type="ORF">J6I92_06475</name>
</gene>
<dbReference type="AlphaFoldDB" id="A0AAW7R000"/>
<comment type="caution">
    <text evidence="1">The sequence shown here is derived from an EMBL/GenBank/DDBJ whole genome shotgun (WGS) entry which is preliminary data.</text>
</comment>
<organism evidence="1 4">
    <name type="scientific">Pseudidiomarina terrestris</name>
    <dbReference type="NCBI Taxonomy" id="2820060"/>
    <lineage>
        <taxon>Bacteria</taxon>
        <taxon>Pseudomonadati</taxon>
        <taxon>Pseudomonadota</taxon>
        <taxon>Gammaproteobacteria</taxon>
        <taxon>Alteromonadales</taxon>
        <taxon>Idiomarinaceae</taxon>
        <taxon>Pseudidiomarina</taxon>
    </lineage>
</organism>
<dbReference type="Proteomes" id="UP001169491">
    <property type="component" value="Unassembled WGS sequence"/>
</dbReference>